<reference evidence="2" key="1">
    <citation type="journal article" date="2015" name="ISME J.">
        <title>Draft Genome Sequence of Streptomyces incarnatus NRRL8089, which Produces the Nucleoside Antibiotic Sinefungin.</title>
        <authorList>
            <person name="Oshima K."/>
            <person name="Hattori M."/>
            <person name="Shimizu H."/>
            <person name="Fukuda K."/>
            <person name="Nemoto M."/>
            <person name="Inagaki K."/>
            <person name="Tamura T."/>
        </authorList>
    </citation>
    <scope>NUCLEOTIDE SEQUENCE</scope>
    <source>
        <strain evidence="2">FACHB-1375</strain>
    </source>
</reference>
<dbReference type="InterPro" id="IPR045155">
    <property type="entry name" value="Beta-lactam_cat"/>
</dbReference>
<evidence type="ECO:0000313" key="2">
    <source>
        <dbReference type="EMBL" id="MBD2182851.1"/>
    </source>
</evidence>
<dbReference type="SUPFAM" id="SSF56601">
    <property type="entry name" value="beta-lactamase/transpeptidase-like"/>
    <property type="match status" value="1"/>
</dbReference>
<accession>A0A926VFL2</accession>
<reference evidence="2" key="2">
    <citation type="submission" date="2020-08" db="EMBL/GenBank/DDBJ databases">
        <authorList>
            <person name="Chen M."/>
            <person name="Teng W."/>
            <person name="Zhao L."/>
            <person name="Hu C."/>
            <person name="Zhou Y."/>
            <person name="Han B."/>
            <person name="Song L."/>
            <person name="Shu W."/>
        </authorList>
    </citation>
    <scope>NUCLEOTIDE SEQUENCE</scope>
    <source>
        <strain evidence="2">FACHB-1375</strain>
    </source>
</reference>
<feature type="domain" description="Beta-lactamase class A catalytic" evidence="1">
    <location>
        <begin position="70"/>
        <end position="341"/>
    </location>
</feature>
<dbReference type="GO" id="GO:0008800">
    <property type="term" value="F:beta-lactamase activity"/>
    <property type="evidence" value="ECO:0007669"/>
    <property type="project" value="InterPro"/>
</dbReference>
<dbReference type="RefSeq" id="WP_190465979.1">
    <property type="nucleotide sequence ID" value="NZ_JACJPW010000043.1"/>
</dbReference>
<dbReference type="GO" id="GO:0046677">
    <property type="term" value="P:response to antibiotic"/>
    <property type="evidence" value="ECO:0007669"/>
    <property type="project" value="InterPro"/>
</dbReference>
<keyword evidence="3" id="KW-1185">Reference proteome</keyword>
<dbReference type="Gene3D" id="3.40.710.10">
    <property type="entry name" value="DD-peptidase/beta-lactamase superfamily"/>
    <property type="match status" value="1"/>
</dbReference>
<sequence length="397" mass="45129">MKYIVFSIGLLFLLLAALTVWQWETVWSVLEPVFADSENMQPTSQLKTPSELLEYIVAHPENVSLVAYEIGNSETGIFYRDAEKRPLASTIKILILAEYARQVEQGILSPDEAIDLNSVNVYYLPNTDGGAHSQALKEFQEKGYVNAENKIALRHIPRAMIRYSSNAATDYLIERLGRENIEKLPSVLGLPSEDVPLPLIGQFLSWNDTAISALPEERLKIYQAMSKSEYANLVYNLMSKWKTDAAFRDEKIKGLLKFISIKDQQAMAQALNPGGTAKGYAQIMERIYTNSLISPAVSQIMREYLEWPMQNEPVREKFDVLSAKGGSLPGIVTEAMYAKQKNSERGRVVALFFENIPSDEWLQLMQTYVQQDFEIQLLTDKQFFETVRQKLQRFSGN</sequence>
<dbReference type="PANTHER" id="PTHR35333:SF3">
    <property type="entry name" value="BETA-LACTAMASE-TYPE TRANSPEPTIDASE FOLD CONTAINING PROTEIN"/>
    <property type="match status" value="1"/>
</dbReference>
<dbReference type="PANTHER" id="PTHR35333">
    <property type="entry name" value="BETA-LACTAMASE"/>
    <property type="match status" value="1"/>
</dbReference>
<dbReference type="AlphaFoldDB" id="A0A926VFL2"/>
<dbReference type="GO" id="GO:0030655">
    <property type="term" value="P:beta-lactam antibiotic catabolic process"/>
    <property type="evidence" value="ECO:0007669"/>
    <property type="project" value="InterPro"/>
</dbReference>
<dbReference type="EMBL" id="JACJPW010000043">
    <property type="protein sequence ID" value="MBD2182851.1"/>
    <property type="molecule type" value="Genomic_DNA"/>
</dbReference>
<organism evidence="2 3">
    <name type="scientific">Aerosakkonema funiforme FACHB-1375</name>
    <dbReference type="NCBI Taxonomy" id="2949571"/>
    <lineage>
        <taxon>Bacteria</taxon>
        <taxon>Bacillati</taxon>
        <taxon>Cyanobacteriota</taxon>
        <taxon>Cyanophyceae</taxon>
        <taxon>Oscillatoriophycideae</taxon>
        <taxon>Aerosakkonematales</taxon>
        <taxon>Aerosakkonemataceae</taxon>
        <taxon>Aerosakkonema</taxon>
    </lineage>
</organism>
<gene>
    <name evidence="2" type="ORF">H6G03_17570</name>
</gene>
<proteinExistence type="predicted"/>
<dbReference type="InterPro" id="IPR012338">
    <property type="entry name" value="Beta-lactam/transpept-like"/>
</dbReference>
<name>A0A926VFL2_9CYAN</name>
<dbReference type="Proteomes" id="UP000641646">
    <property type="component" value="Unassembled WGS sequence"/>
</dbReference>
<dbReference type="Pfam" id="PF13354">
    <property type="entry name" value="Beta-lactamase2"/>
    <property type="match status" value="1"/>
</dbReference>
<evidence type="ECO:0000259" key="1">
    <source>
        <dbReference type="Pfam" id="PF13354"/>
    </source>
</evidence>
<keyword evidence="2" id="KW-0378">Hydrolase</keyword>
<evidence type="ECO:0000313" key="3">
    <source>
        <dbReference type="Proteomes" id="UP000641646"/>
    </source>
</evidence>
<protein>
    <submittedName>
        <fullName evidence="2">Serine hydrolase</fullName>
    </submittedName>
</protein>
<comment type="caution">
    <text evidence="2">The sequence shown here is derived from an EMBL/GenBank/DDBJ whole genome shotgun (WGS) entry which is preliminary data.</text>
</comment>
<dbReference type="InterPro" id="IPR000871">
    <property type="entry name" value="Beta-lactam_class-A"/>
</dbReference>